<accession>A0AAD7U1P4</accession>
<dbReference type="SUPFAM" id="SSF51735">
    <property type="entry name" value="NAD(P)-binding Rossmann-fold domains"/>
    <property type="match status" value="1"/>
</dbReference>
<dbReference type="Proteomes" id="UP001215151">
    <property type="component" value="Unassembled WGS sequence"/>
</dbReference>
<dbReference type="AlphaFoldDB" id="A0AAD7U1P4"/>
<dbReference type="InterPro" id="IPR036291">
    <property type="entry name" value="NAD(P)-bd_dom_sf"/>
</dbReference>
<organism evidence="1 2">
    <name type="scientific">Trametes cubensis</name>
    <dbReference type="NCBI Taxonomy" id="1111947"/>
    <lineage>
        <taxon>Eukaryota</taxon>
        <taxon>Fungi</taxon>
        <taxon>Dikarya</taxon>
        <taxon>Basidiomycota</taxon>
        <taxon>Agaricomycotina</taxon>
        <taxon>Agaricomycetes</taxon>
        <taxon>Polyporales</taxon>
        <taxon>Polyporaceae</taxon>
        <taxon>Trametes</taxon>
    </lineage>
</organism>
<comment type="caution">
    <text evidence="1">The sequence shown here is derived from an EMBL/GenBank/DDBJ whole genome shotgun (WGS) entry which is preliminary data.</text>
</comment>
<proteinExistence type="predicted"/>
<evidence type="ECO:0000313" key="1">
    <source>
        <dbReference type="EMBL" id="KAJ8495537.1"/>
    </source>
</evidence>
<evidence type="ECO:0000313" key="2">
    <source>
        <dbReference type="Proteomes" id="UP001215151"/>
    </source>
</evidence>
<sequence length="95" mass="10755">MSKYNASKVLAEQAAWRYYRENKDTLLYELSVIAPGWILGPLPDEPSSPSAFSTPSAKLEWEQLFANPPPPEPFPSFPFSYVDIRDVAEMHVRAP</sequence>
<dbReference type="EMBL" id="JAPEVG010000023">
    <property type="protein sequence ID" value="KAJ8495537.1"/>
    <property type="molecule type" value="Genomic_DNA"/>
</dbReference>
<gene>
    <name evidence="1" type="ORF">ONZ51_g1639</name>
</gene>
<keyword evidence="2" id="KW-1185">Reference proteome</keyword>
<reference evidence="1" key="1">
    <citation type="submission" date="2022-11" db="EMBL/GenBank/DDBJ databases">
        <title>Genome Sequence of Cubamyces cubensis.</title>
        <authorList>
            <person name="Buettner E."/>
        </authorList>
    </citation>
    <scope>NUCLEOTIDE SEQUENCE</scope>
    <source>
        <strain evidence="1">MPL-01</strain>
    </source>
</reference>
<protein>
    <submittedName>
        <fullName evidence="1">Uncharacterized protein</fullName>
    </submittedName>
</protein>
<dbReference type="Gene3D" id="3.40.50.720">
    <property type="entry name" value="NAD(P)-binding Rossmann-like Domain"/>
    <property type="match status" value="1"/>
</dbReference>
<name>A0AAD7U1P4_9APHY</name>